<dbReference type="CDD" id="cd02908">
    <property type="entry name" value="Macro_OAADPr_deacetylase"/>
    <property type="match status" value="1"/>
</dbReference>
<keyword evidence="3" id="KW-1185">Reference proteome</keyword>
<dbReference type="AlphaFoldDB" id="A0A517ZKW1"/>
<dbReference type="InterPro" id="IPR002589">
    <property type="entry name" value="Macro_dom"/>
</dbReference>
<evidence type="ECO:0000259" key="1">
    <source>
        <dbReference type="PROSITE" id="PS51154"/>
    </source>
</evidence>
<dbReference type="PROSITE" id="PS51154">
    <property type="entry name" value="MACRO"/>
    <property type="match status" value="1"/>
</dbReference>
<dbReference type="KEGG" id="sdyn:Mal52_16030"/>
<keyword evidence="2" id="KW-0378">Hydrolase</keyword>
<name>A0A517ZKW1_9PLAN</name>
<sequence>MTTSDRVQFIVGDITALEVDAVVTAANESLIGGGGVDGAVHAAAGPGLFEECRSIGLCPEGEARLTGGYLLPAKHIIHTVGPVYEDGSFGEANVLRSAYESSLRLAEENAIRSIAFPCIATGTYGFPNAAACEIAVDTVTKWLECHEYPELIVFCCFEEPDISLYRERLSNAGQAL</sequence>
<reference evidence="2 3" key="1">
    <citation type="submission" date="2019-02" db="EMBL/GenBank/DDBJ databases">
        <title>Deep-cultivation of Planctomycetes and their phenomic and genomic characterization uncovers novel biology.</title>
        <authorList>
            <person name="Wiegand S."/>
            <person name="Jogler M."/>
            <person name="Boedeker C."/>
            <person name="Pinto D."/>
            <person name="Vollmers J."/>
            <person name="Rivas-Marin E."/>
            <person name="Kohn T."/>
            <person name="Peeters S.H."/>
            <person name="Heuer A."/>
            <person name="Rast P."/>
            <person name="Oberbeckmann S."/>
            <person name="Bunk B."/>
            <person name="Jeske O."/>
            <person name="Meyerdierks A."/>
            <person name="Storesund J.E."/>
            <person name="Kallscheuer N."/>
            <person name="Luecker S."/>
            <person name="Lage O.M."/>
            <person name="Pohl T."/>
            <person name="Merkel B.J."/>
            <person name="Hornburger P."/>
            <person name="Mueller R.-W."/>
            <person name="Bruemmer F."/>
            <person name="Labrenz M."/>
            <person name="Spormann A.M."/>
            <person name="Op den Camp H."/>
            <person name="Overmann J."/>
            <person name="Amann R."/>
            <person name="Jetten M.S.M."/>
            <person name="Mascher T."/>
            <person name="Medema M.H."/>
            <person name="Devos D.P."/>
            <person name="Kaster A.-K."/>
            <person name="Ovreas L."/>
            <person name="Rohde M."/>
            <person name="Galperin M.Y."/>
            <person name="Jogler C."/>
        </authorList>
    </citation>
    <scope>NUCLEOTIDE SEQUENCE [LARGE SCALE GENOMIC DNA]</scope>
    <source>
        <strain evidence="2 3">Mal52</strain>
    </source>
</reference>
<evidence type="ECO:0000313" key="3">
    <source>
        <dbReference type="Proteomes" id="UP000319383"/>
    </source>
</evidence>
<dbReference type="Pfam" id="PF01661">
    <property type="entry name" value="Macro"/>
    <property type="match status" value="1"/>
</dbReference>
<gene>
    <name evidence="2" type="primary">ymdB_1</name>
    <name evidence="2" type="ORF">Mal52_16030</name>
</gene>
<dbReference type="PANTHER" id="PTHR11106">
    <property type="entry name" value="GANGLIOSIDE INDUCED DIFFERENTIATION ASSOCIATED PROTEIN 2-RELATED"/>
    <property type="match status" value="1"/>
</dbReference>
<dbReference type="SUPFAM" id="SSF52949">
    <property type="entry name" value="Macro domain-like"/>
    <property type="match status" value="1"/>
</dbReference>
<dbReference type="RefSeq" id="WP_145375209.1">
    <property type="nucleotide sequence ID" value="NZ_CP036276.1"/>
</dbReference>
<dbReference type="Gene3D" id="3.40.220.10">
    <property type="entry name" value="Leucine Aminopeptidase, subunit E, domain 1"/>
    <property type="match status" value="1"/>
</dbReference>
<dbReference type="GO" id="GO:0016787">
    <property type="term" value="F:hydrolase activity"/>
    <property type="evidence" value="ECO:0007669"/>
    <property type="project" value="UniProtKB-KW"/>
</dbReference>
<organism evidence="2 3">
    <name type="scientific">Symmachiella dynata</name>
    <dbReference type="NCBI Taxonomy" id="2527995"/>
    <lineage>
        <taxon>Bacteria</taxon>
        <taxon>Pseudomonadati</taxon>
        <taxon>Planctomycetota</taxon>
        <taxon>Planctomycetia</taxon>
        <taxon>Planctomycetales</taxon>
        <taxon>Planctomycetaceae</taxon>
        <taxon>Symmachiella</taxon>
    </lineage>
</organism>
<proteinExistence type="predicted"/>
<dbReference type="PANTHER" id="PTHR11106:SF27">
    <property type="entry name" value="MACRO DOMAIN-CONTAINING PROTEIN"/>
    <property type="match status" value="1"/>
</dbReference>
<evidence type="ECO:0000313" key="2">
    <source>
        <dbReference type="EMBL" id="QDU43131.1"/>
    </source>
</evidence>
<dbReference type="EC" id="3.5.1.-" evidence="2"/>
<dbReference type="Proteomes" id="UP000319383">
    <property type="component" value="Chromosome"/>
</dbReference>
<accession>A0A517ZKW1</accession>
<feature type="domain" description="Macro" evidence="1">
    <location>
        <begin position="1"/>
        <end position="173"/>
    </location>
</feature>
<dbReference type="InterPro" id="IPR043472">
    <property type="entry name" value="Macro_dom-like"/>
</dbReference>
<dbReference type="EMBL" id="CP036276">
    <property type="protein sequence ID" value="QDU43131.1"/>
    <property type="molecule type" value="Genomic_DNA"/>
</dbReference>
<dbReference type="SMART" id="SM00506">
    <property type="entry name" value="A1pp"/>
    <property type="match status" value="1"/>
</dbReference>
<protein>
    <submittedName>
        <fullName evidence="2">O-acetyl-ADP-ribose deacetylase</fullName>
        <ecNumber evidence="2">3.5.1.-</ecNumber>
    </submittedName>
</protein>